<reference evidence="2 3" key="1">
    <citation type="submission" date="2019-01" db="EMBL/GenBank/DDBJ databases">
        <title>Sphingomonas mucosissima sp. nov. and Sphingomonas desiccabilis sp. nov., from biological soil crusts in the Colorado Plateau, USA.</title>
        <authorList>
            <person name="Zhu D."/>
        </authorList>
    </citation>
    <scope>NUCLEOTIDE SEQUENCE [LARGE SCALE GENOMIC DNA]</scope>
    <source>
        <strain evidence="2 3">CP1D</strain>
    </source>
</reference>
<evidence type="ECO:0000259" key="1">
    <source>
        <dbReference type="Pfam" id="PF00535"/>
    </source>
</evidence>
<dbReference type="GO" id="GO:0016740">
    <property type="term" value="F:transferase activity"/>
    <property type="evidence" value="ECO:0007669"/>
    <property type="project" value="UniProtKB-KW"/>
</dbReference>
<accession>A0A4Q2J053</accession>
<dbReference type="Proteomes" id="UP000292347">
    <property type="component" value="Unassembled WGS sequence"/>
</dbReference>
<comment type="caution">
    <text evidence="2">The sequence shown here is derived from an EMBL/GenBank/DDBJ whole genome shotgun (WGS) entry which is preliminary data.</text>
</comment>
<dbReference type="EMBL" id="SDPT01000001">
    <property type="protein sequence ID" value="RXZ34894.1"/>
    <property type="molecule type" value="Genomic_DNA"/>
</dbReference>
<dbReference type="InterPro" id="IPR001173">
    <property type="entry name" value="Glyco_trans_2-like"/>
</dbReference>
<evidence type="ECO:0000313" key="2">
    <source>
        <dbReference type="EMBL" id="RXZ34894.1"/>
    </source>
</evidence>
<keyword evidence="2" id="KW-0808">Transferase</keyword>
<dbReference type="PANTHER" id="PTHR43685:SF2">
    <property type="entry name" value="GLYCOSYLTRANSFERASE 2-LIKE DOMAIN-CONTAINING PROTEIN"/>
    <property type="match status" value="1"/>
</dbReference>
<protein>
    <submittedName>
        <fullName evidence="2">Glycosyltransferase</fullName>
    </submittedName>
</protein>
<gene>
    <name evidence="2" type="ORF">EO081_04360</name>
</gene>
<sequence length="400" mass="43724">MAGQPVRQATHCAPMPSTPMSAKRRACCSMGARYPPGPGVANSRGFAGAGGYPRGMATPTVSVVIPVHNRAHLVGDAVRSILAQWFGDFELVVVDDGSTDESVAVVEGFGDPRIRVVRHARNLGIPDARNTGLDAARGRLIAWLDSDDIARPERLGAQVDFLARNPDIALVGSCAGKIDKDGRRKRGVRVPPLESGDIAAWLLFRSAFQQSSVMGRAEVLKAHPYDRSFDVCEDLDVFVRLSRSHRLANLPQVLADRRVHPGQTVSQRQDRIRERKTLLYAGPLAELGMGFEAEDLRRHTLLGKTKLKGVEAPPDFLQWADDWLQTLRARNAESRYVPPEGMALATGWFWLLACRVAMPTLGRAAAVRAYLRSPLARGLIRGPARGWLAASAPVLLGFRR</sequence>
<proteinExistence type="predicted"/>
<dbReference type="Gene3D" id="3.90.550.10">
    <property type="entry name" value="Spore Coat Polysaccharide Biosynthesis Protein SpsA, Chain A"/>
    <property type="match status" value="1"/>
</dbReference>
<organism evidence="2 3">
    <name type="scientific">Sphingomonas desiccabilis</name>
    <dbReference type="NCBI Taxonomy" id="429134"/>
    <lineage>
        <taxon>Bacteria</taxon>
        <taxon>Pseudomonadati</taxon>
        <taxon>Pseudomonadota</taxon>
        <taxon>Alphaproteobacteria</taxon>
        <taxon>Sphingomonadales</taxon>
        <taxon>Sphingomonadaceae</taxon>
        <taxon>Sphingomonas</taxon>
    </lineage>
</organism>
<dbReference type="PANTHER" id="PTHR43685">
    <property type="entry name" value="GLYCOSYLTRANSFERASE"/>
    <property type="match status" value="1"/>
</dbReference>
<name>A0A4Q2J053_9SPHN</name>
<dbReference type="InterPro" id="IPR029044">
    <property type="entry name" value="Nucleotide-diphossugar_trans"/>
</dbReference>
<dbReference type="AlphaFoldDB" id="A0A4Q2J053"/>
<dbReference type="InterPro" id="IPR050834">
    <property type="entry name" value="Glycosyltransf_2"/>
</dbReference>
<keyword evidence="3" id="KW-1185">Reference proteome</keyword>
<dbReference type="SUPFAM" id="SSF53448">
    <property type="entry name" value="Nucleotide-diphospho-sugar transferases"/>
    <property type="match status" value="1"/>
</dbReference>
<dbReference type="OrthoDB" id="9807795at2"/>
<feature type="domain" description="Glycosyltransferase 2-like" evidence="1">
    <location>
        <begin position="62"/>
        <end position="189"/>
    </location>
</feature>
<dbReference type="Pfam" id="PF00535">
    <property type="entry name" value="Glycos_transf_2"/>
    <property type="match status" value="1"/>
</dbReference>
<evidence type="ECO:0000313" key="3">
    <source>
        <dbReference type="Proteomes" id="UP000292347"/>
    </source>
</evidence>